<dbReference type="STRING" id="571298.SAMN04488026_10522"/>
<keyword evidence="3" id="KW-1185">Reference proteome</keyword>
<evidence type="ECO:0000256" key="1">
    <source>
        <dbReference type="SAM" id="Coils"/>
    </source>
</evidence>
<dbReference type="Gene3D" id="2.40.50.100">
    <property type="match status" value="1"/>
</dbReference>
<proteinExistence type="predicted"/>
<dbReference type="RefSeq" id="WP_093161160.1">
    <property type="nucleotide sequence ID" value="NZ_FNEK01000052.1"/>
</dbReference>
<protein>
    <submittedName>
        <fullName evidence="2">Multidrug resistance efflux pump</fullName>
    </submittedName>
</protein>
<dbReference type="OrthoDB" id="7929252at2"/>
<dbReference type="InterPro" id="IPR050393">
    <property type="entry name" value="MFP_Efflux_Pump"/>
</dbReference>
<name>A0A1G9EE16_9RHOB</name>
<dbReference type="PANTHER" id="PTHR30367">
    <property type="entry name" value="P-HYDROXYBENZOIC ACID EFFLUX PUMP SUBUNIT AAEA-RELATED"/>
    <property type="match status" value="1"/>
</dbReference>
<accession>A0A1G9EE16</accession>
<evidence type="ECO:0000313" key="3">
    <source>
        <dbReference type="Proteomes" id="UP000199382"/>
    </source>
</evidence>
<dbReference type="AlphaFoldDB" id="A0A1G9EE16"/>
<organism evidence="2 3">
    <name type="scientific">Aliiruegeria lutimaris</name>
    <dbReference type="NCBI Taxonomy" id="571298"/>
    <lineage>
        <taxon>Bacteria</taxon>
        <taxon>Pseudomonadati</taxon>
        <taxon>Pseudomonadota</taxon>
        <taxon>Alphaproteobacteria</taxon>
        <taxon>Rhodobacterales</taxon>
        <taxon>Roseobacteraceae</taxon>
        <taxon>Aliiruegeria</taxon>
    </lineage>
</organism>
<sequence>MLELLLCSMLTILPDYLYRRHVQGKRIGEEITFFTVWYELRVGITTCIMLTVTLITIVFYYHPSTTDVSSFFRTVAISPEGIGRVKEVHVANNASVKAGEVIFTLEDDSQQATVRTAEQRIAEVEAEFVTAEAELAAAQGGVNQAQGALTQAVEEYELRKKLLDEGSAATSPREVERLGNTVDSRRGGVEAAQAQLDAVQTKIDVALPAKQRTAEAALEEARAALAKTIVYARVDGIVQQFALQPGDVVNPVMRSAGVLVPPQVSDGYFQAGFNQMAGQVVQPGMLAEMTCLSLPFVIVPMRVKSVMPFIPAGQFKPSDNLIDIQDRARPGTVPVLLEEIYQGSTDRIRPGSKCIVNAYTVNHEKLANEDLGFWEGLFLHMVDTVGLVHALILRIQALLLPVNTLVLSGH</sequence>
<gene>
    <name evidence="2" type="ORF">SAMN04488026_10522</name>
</gene>
<dbReference type="Gene3D" id="1.10.287.470">
    <property type="entry name" value="Helix hairpin bin"/>
    <property type="match status" value="1"/>
</dbReference>
<dbReference type="EMBL" id="FNEK01000052">
    <property type="protein sequence ID" value="SDK74392.1"/>
    <property type="molecule type" value="Genomic_DNA"/>
</dbReference>
<dbReference type="Proteomes" id="UP000199382">
    <property type="component" value="Unassembled WGS sequence"/>
</dbReference>
<feature type="coiled-coil region" evidence="1">
    <location>
        <begin position="107"/>
        <end position="134"/>
    </location>
</feature>
<evidence type="ECO:0000313" key="2">
    <source>
        <dbReference type="EMBL" id="SDK74392.1"/>
    </source>
</evidence>
<dbReference type="PANTHER" id="PTHR30367:SF12">
    <property type="entry name" value="P-HYDROXYBENZOIC ACID EFFLUX PUMP SUBUNIT AAEA"/>
    <property type="match status" value="1"/>
</dbReference>
<dbReference type="SUPFAM" id="SSF111369">
    <property type="entry name" value="HlyD-like secretion proteins"/>
    <property type="match status" value="1"/>
</dbReference>
<reference evidence="2 3" key="1">
    <citation type="submission" date="2016-10" db="EMBL/GenBank/DDBJ databases">
        <authorList>
            <person name="de Groot N.N."/>
        </authorList>
    </citation>
    <scope>NUCLEOTIDE SEQUENCE [LARGE SCALE GENOMIC DNA]</scope>
    <source>
        <strain evidence="2 3">DSM 25294</strain>
    </source>
</reference>
<keyword evidence="1" id="KW-0175">Coiled coil</keyword>